<evidence type="ECO:0000313" key="2">
    <source>
        <dbReference type="EMBL" id="POM81106.1"/>
    </source>
</evidence>
<dbReference type="PANTHER" id="PTHR33064:SF37">
    <property type="entry name" value="RIBONUCLEASE H"/>
    <property type="match status" value="1"/>
</dbReference>
<proteinExistence type="predicted"/>
<keyword evidence="3" id="KW-1185">Reference proteome</keyword>
<feature type="region of interest" description="Disordered" evidence="1">
    <location>
        <begin position="153"/>
        <end position="179"/>
    </location>
</feature>
<gene>
    <name evidence="2" type="ORF">PHPALM_973</name>
</gene>
<name>A0A2P4YTK0_9STRA</name>
<dbReference type="Proteomes" id="UP000237271">
    <property type="component" value="Unassembled WGS sequence"/>
</dbReference>
<dbReference type="Gene3D" id="3.30.70.270">
    <property type="match status" value="1"/>
</dbReference>
<keyword evidence="2" id="KW-0808">Transferase</keyword>
<evidence type="ECO:0000256" key="1">
    <source>
        <dbReference type="SAM" id="MobiDB-lite"/>
    </source>
</evidence>
<comment type="caution">
    <text evidence="2">The sequence shown here is derived from an EMBL/GenBank/DDBJ whole genome shotgun (WGS) entry which is preliminary data.</text>
</comment>
<dbReference type="PANTHER" id="PTHR33064">
    <property type="entry name" value="POL PROTEIN"/>
    <property type="match status" value="1"/>
</dbReference>
<keyword evidence="2" id="KW-0695">RNA-directed DNA polymerase</keyword>
<keyword evidence="2" id="KW-0548">Nucleotidyltransferase</keyword>
<dbReference type="InterPro" id="IPR043502">
    <property type="entry name" value="DNA/RNA_pol_sf"/>
</dbReference>
<accession>A0A2P4YTK0</accession>
<organism evidence="2 3">
    <name type="scientific">Phytophthora palmivora</name>
    <dbReference type="NCBI Taxonomy" id="4796"/>
    <lineage>
        <taxon>Eukaryota</taxon>
        <taxon>Sar</taxon>
        <taxon>Stramenopiles</taxon>
        <taxon>Oomycota</taxon>
        <taxon>Peronosporomycetes</taxon>
        <taxon>Peronosporales</taxon>
        <taxon>Peronosporaceae</taxon>
        <taxon>Phytophthora</taxon>
    </lineage>
</organism>
<sequence length="179" mass="20478">MPFGLRTATQIYRRLLDSALYGFLKVNQDQDRSDRKDVFETAEPDLEKNEDVDLYRRYTGNRKIVERVEKLLAACDEWNLSISVAKIFWCRQNVDYLGHHVSAEGLEAHPKDLSALQELQFSTNLRSMHHSWGVSTTKADLVKTSRSTHQFCTSSAKRASTRSLGGQNRLGTMRTALQK</sequence>
<dbReference type="GO" id="GO:0003964">
    <property type="term" value="F:RNA-directed DNA polymerase activity"/>
    <property type="evidence" value="ECO:0007669"/>
    <property type="project" value="UniProtKB-KW"/>
</dbReference>
<evidence type="ECO:0000313" key="3">
    <source>
        <dbReference type="Proteomes" id="UP000237271"/>
    </source>
</evidence>
<dbReference type="AlphaFoldDB" id="A0A2P4YTK0"/>
<reference evidence="2 3" key="1">
    <citation type="journal article" date="2017" name="Genome Biol. Evol.">
        <title>Phytophthora megakarya and P. palmivora, closely related causal agents of cacao black pod rot, underwent increases in genome sizes and gene numbers by different mechanisms.</title>
        <authorList>
            <person name="Ali S.S."/>
            <person name="Shao J."/>
            <person name="Lary D.J."/>
            <person name="Kronmiller B."/>
            <person name="Shen D."/>
            <person name="Strem M.D."/>
            <person name="Amoako-Attah I."/>
            <person name="Akrofi A.Y."/>
            <person name="Begoude B.A."/>
            <person name="Ten Hoopen G.M."/>
            <person name="Coulibaly K."/>
            <person name="Kebe B.I."/>
            <person name="Melnick R.L."/>
            <person name="Guiltinan M.J."/>
            <person name="Tyler B.M."/>
            <person name="Meinhardt L.W."/>
            <person name="Bailey B.A."/>
        </authorList>
    </citation>
    <scope>NUCLEOTIDE SEQUENCE [LARGE SCALE GENOMIC DNA]</scope>
    <source>
        <strain evidence="3">sbr112.9</strain>
    </source>
</reference>
<dbReference type="EMBL" id="NCKW01000170">
    <property type="protein sequence ID" value="POM81106.1"/>
    <property type="molecule type" value="Genomic_DNA"/>
</dbReference>
<protein>
    <submittedName>
        <fullName evidence="2">Reverse transcriptase</fullName>
    </submittedName>
</protein>
<dbReference type="InterPro" id="IPR043128">
    <property type="entry name" value="Rev_trsase/Diguanyl_cyclase"/>
</dbReference>
<dbReference type="InterPro" id="IPR051320">
    <property type="entry name" value="Viral_Replic_Matur_Polypro"/>
</dbReference>
<dbReference type="SUPFAM" id="SSF56672">
    <property type="entry name" value="DNA/RNA polymerases"/>
    <property type="match status" value="1"/>
</dbReference>